<dbReference type="Gene3D" id="3.10.120.10">
    <property type="entry name" value="Cytochrome b5-like heme/steroid binding domain"/>
    <property type="match status" value="1"/>
</dbReference>
<dbReference type="InterPro" id="IPR036400">
    <property type="entry name" value="Cyt_B5-like_heme/steroid_sf"/>
</dbReference>
<organism evidence="5 6">
    <name type="scientific">Dimargaris verticillata</name>
    <dbReference type="NCBI Taxonomy" id="2761393"/>
    <lineage>
        <taxon>Eukaryota</taxon>
        <taxon>Fungi</taxon>
        <taxon>Fungi incertae sedis</taxon>
        <taxon>Zoopagomycota</taxon>
        <taxon>Kickxellomycotina</taxon>
        <taxon>Dimargaritomycetes</taxon>
        <taxon>Dimargaritales</taxon>
        <taxon>Dimargaritaceae</taxon>
        <taxon>Dimargaris</taxon>
    </lineage>
</organism>
<comment type="caution">
    <text evidence="5">The sequence shown here is derived from an EMBL/GenBank/DDBJ whole genome shotgun (WGS) entry which is preliminary data.</text>
</comment>
<proteinExistence type="inferred from homology"/>
<name>A0A9W8EEY5_9FUNG</name>
<feature type="domain" description="Cytochrome b5 heme-binding" evidence="4">
    <location>
        <begin position="86"/>
        <end position="185"/>
    </location>
</feature>
<dbReference type="GO" id="GO:0016020">
    <property type="term" value="C:membrane"/>
    <property type="evidence" value="ECO:0007669"/>
    <property type="project" value="TreeGrafter"/>
</dbReference>
<feature type="transmembrane region" description="Helical" evidence="3">
    <location>
        <begin position="39"/>
        <end position="60"/>
    </location>
</feature>
<gene>
    <name evidence="5" type="ORF">H4R34_000160</name>
</gene>
<keyword evidence="6" id="KW-1185">Reference proteome</keyword>
<keyword evidence="3" id="KW-0812">Transmembrane</keyword>
<evidence type="ECO:0000256" key="1">
    <source>
        <dbReference type="ARBA" id="ARBA00038357"/>
    </source>
</evidence>
<evidence type="ECO:0000313" key="5">
    <source>
        <dbReference type="EMBL" id="KAJ1985201.1"/>
    </source>
</evidence>
<dbReference type="Pfam" id="PF00173">
    <property type="entry name" value="Cyt-b5"/>
    <property type="match status" value="1"/>
</dbReference>
<dbReference type="GO" id="GO:0012505">
    <property type="term" value="C:endomembrane system"/>
    <property type="evidence" value="ECO:0007669"/>
    <property type="project" value="TreeGrafter"/>
</dbReference>
<comment type="similarity">
    <text evidence="1">Belongs to the cytochrome b5 family. MAPR subfamily.</text>
</comment>
<evidence type="ECO:0000259" key="4">
    <source>
        <dbReference type="SMART" id="SM01117"/>
    </source>
</evidence>
<sequence>MGSARQRKGAASEMGPPDGPMKAISSSQIIQQYPRRTRLAHACQAFCIIIVLFFAMSQFITESWTWGIENRYTNWHNWLPYRKVALSVDQLKDYDGSNPSRPIYIAINGRIYDVTSRADHYGPGGPYNFFAGRDAARAWGTNCLNYPPHYTYDLRGLTDKQLSAIEAWQEFYDNHHTYFYAGKLIHRPIDPDSPLPPDCQNAVPKPGQ</sequence>
<dbReference type="InterPro" id="IPR050577">
    <property type="entry name" value="MAPR/NEUFC/NENF-like"/>
</dbReference>
<dbReference type="EMBL" id="JANBQB010000003">
    <property type="protein sequence ID" value="KAJ1985201.1"/>
    <property type="molecule type" value="Genomic_DNA"/>
</dbReference>
<evidence type="ECO:0000256" key="2">
    <source>
        <dbReference type="SAM" id="MobiDB-lite"/>
    </source>
</evidence>
<dbReference type="SUPFAM" id="SSF55856">
    <property type="entry name" value="Cytochrome b5-like heme/steroid binding domain"/>
    <property type="match status" value="1"/>
</dbReference>
<keyword evidence="3" id="KW-1133">Transmembrane helix</keyword>
<dbReference type="SMART" id="SM01117">
    <property type="entry name" value="Cyt-b5"/>
    <property type="match status" value="1"/>
</dbReference>
<dbReference type="Proteomes" id="UP001151582">
    <property type="component" value="Unassembled WGS sequence"/>
</dbReference>
<dbReference type="AlphaFoldDB" id="A0A9W8EEY5"/>
<feature type="region of interest" description="Disordered" evidence="2">
    <location>
        <begin position="1"/>
        <end position="21"/>
    </location>
</feature>
<protein>
    <recommendedName>
        <fullName evidence="4">Cytochrome b5 heme-binding domain-containing protein</fullName>
    </recommendedName>
</protein>
<dbReference type="OrthoDB" id="10257697at2759"/>
<accession>A0A9W8EEY5</accession>
<dbReference type="PANTHER" id="PTHR10281:SF76">
    <property type="entry name" value="CALCUTTA CUP-RELATED"/>
    <property type="match status" value="1"/>
</dbReference>
<dbReference type="InterPro" id="IPR001199">
    <property type="entry name" value="Cyt_B5-like_heme/steroid-bd"/>
</dbReference>
<dbReference type="PANTHER" id="PTHR10281">
    <property type="entry name" value="MEMBRANE-ASSOCIATED PROGESTERONE RECEPTOR COMPONENT-RELATED"/>
    <property type="match status" value="1"/>
</dbReference>
<evidence type="ECO:0000256" key="3">
    <source>
        <dbReference type="SAM" id="Phobius"/>
    </source>
</evidence>
<keyword evidence="3" id="KW-0472">Membrane</keyword>
<reference evidence="5" key="1">
    <citation type="submission" date="2022-07" db="EMBL/GenBank/DDBJ databases">
        <title>Phylogenomic reconstructions and comparative analyses of Kickxellomycotina fungi.</title>
        <authorList>
            <person name="Reynolds N.K."/>
            <person name="Stajich J.E."/>
            <person name="Barry K."/>
            <person name="Grigoriev I.V."/>
            <person name="Crous P."/>
            <person name="Smith M.E."/>
        </authorList>
    </citation>
    <scope>NUCLEOTIDE SEQUENCE</scope>
    <source>
        <strain evidence="5">RSA 567</strain>
    </source>
</reference>
<evidence type="ECO:0000313" key="6">
    <source>
        <dbReference type="Proteomes" id="UP001151582"/>
    </source>
</evidence>